<evidence type="ECO:0000256" key="6">
    <source>
        <dbReference type="ARBA" id="ARBA00022679"/>
    </source>
</evidence>
<accession>A0AAC9JQD8</accession>
<keyword evidence="10" id="KW-1133">Transmembrane helix</keyword>
<dbReference type="InterPro" id="IPR005467">
    <property type="entry name" value="His_kinase_dom"/>
</dbReference>
<protein>
    <recommendedName>
        <fullName evidence="3">histidine kinase</fullName>
        <ecNumber evidence="3">2.7.13.3</ecNumber>
    </recommendedName>
</protein>
<keyword evidence="9" id="KW-0067">ATP-binding</keyword>
<feature type="transmembrane region" description="Helical" evidence="10">
    <location>
        <begin position="172"/>
        <end position="195"/>
    </location>
</feature>
<evidence type="ECO:0000256" key="7">
    <source>
        <dbReference type="ARBA" id="ARBA00022741"/>
    </source>
</evidence>
<evidence type="ECO:0000256" key="10">
    <source>
        <dbReference type="SAM" id="Phobius"/>
    </source>
</evidence>
<evidence type="ECO:0000256" key="8">
    <source>
        <dbReference type="ARBA" id="ARBA00022777"/>
    </source>
</evidence>
<dbReference type="PRINTS" id="PR00344">
    <property type="entry name" value="BCTRLSENSOR"/>
</dbReference>
<dbReference type="PANTHER" id="PTHR44936">
    <property type="entry name" value="SENSOR PROTEIN CREC"/>
    <property type="match status" value="1"/>
</dbReference>
<evidence type="ECO:0000256" key="9">
    <source>
        <dbReference type="ARBA" id="ARBA00022840"/>
    </source>
</evidence>
<keyword evidence="6" id="KW-0808">Transferase</keyword>
<keyword evidence="13" id="KW-1185">Reference proteome</keyword>
<dbReference type="Gene3D" id="1.10.287.130">
    <property type="match status" value="1"/>
</dbReference>
<keyword evidence="4" id="KW-1003">Cell membrane</keyword>
<keyword evidence="10" id="KW-0812">Transmembrane</keyword>
<dbReference type="InterPro" id="IPR003661">
    <property type="entry name" value="HisK_dim/P_dom"/>
</dbReference>
<dbReference type="KEGG" id="cdq:BOQ54_03365"/>
<dbReference type="SUPFAM" id="SSF55874">
    <property type="entry name" value="ATPase domain of HSP90 chaperone/DNA topoisomerase II/histidine kinase"/>
    <property type="match status" value="1"/>
</dbReference>
<proteinExistence type="predicted"/>
<keyword evidence="10" id="KW-0472">Membrane</keyword>
<name>A0AAC9JQD8_9HYPH</name>
<dbReference type="SMART" id="SM00388">
    <property type="entry name" value="HisKA"/>
    <property type="match status" value="1"/>
</dbReference>
<dbReference type="Gene3D" id="3.30.565.10">
    <property type="entry name" value="Histidine kinase-like ATPase, C-terminal domain"/>
    <property type="match status" value="1"/>
</dbReference>
<dbReference type="InterPro" id="IPR004358">
    <property type="entry name" value="Sig_transdc_His_kin-like_C"/>
</dbReference>
<keyword evidence="5" id="KW-0597">Phosphoprotein</keyword>
<feature type="domain" description="Histidine kinase" evidence="11">
    <location>
        <begin position="271"/>
        <end position="477"/>
    </location>
</feature>
<evidence type="ECO:0000256" key="4">
    <source>
        <dbReference type="ARBA" id="ARBA00022475"/>
    </source>
</evidence>
<dbReference type="Proteomes" id="UP000182703">
    <property type="component" value="Chromosome"/>
</dbReference>
<evidence type="ECO:0000313" key="12">
    <source>
        <dbReference type="EMBL" id="APF36476.1"/>
    </source>
</evidence>
<evidence type="ECO:0000259" key="11">
    <source>
        <dbReference type="PROSITE" id="PS50109"/>
    </source>
</evidence>
<dbReference type="InterPro" id="IPR036890">
    <property type="entry name" value="HATPase_C_sf"/>
</dbReference>
<feature type="transmembrane region" description="Helical" evidence="10">
    <location>
        <begin position="12"/>
        <end position="31"/>
    </location>
</feature>
<dbReference type="EC" id="2.7.13.3" evidence="3"/>
<dbReference type="InterPro" id="IPR050980">
    <property type="entry name" value="2C_sensor_his_kinase"/>
</dbReference>
<evidence type="ECO:0000313" key="13">
    <source>
        <dbReference type="Proteomes" id="UP000182703"/>
    </source>
</evidence>
<keyword evidence="7" id="KW-0547">Nucleotide-binding</keyword>
<evidence type="ECO:0000256" key="2">
    <source>
        <dbReference type="ARBA" id="ARBA00004651"/>
    </source>
</evidence>
<organism evidence="12 13">
    <name type="scientific">Chelatococcus daeguensis</name>
    <dbReference type="NCBI Taxonomy" id="444444"/>
    <lineage>
        <taxon>Bacteria</taxon>
        <taxon>Pseudomonadati</taxon>
        <taxon>Pseudomonadota</taxon>
        <taxon>Alphaproteobacteria</taxon>
        <taxon>Hyphomicrobiales</taxon>
        <taxon>Chelatococcaceae</taxon>
        <taxon>Chelatococcus</taxon>
    </lineage>
</organism>
<dbReference type="InterPro" id="IPR003594">
    <property type="entry name" value="HATPase_dom"/>
</dbReference>
<dbReference type="InterPro" id="IPR036097">
    <property type="entry name" value="HisK_dim/P_sf"/>
</dbReference>
<dbReference type="SMART" id="SM00387">
    <property type="entry name" value="HATPase_c"/>
    <property type="match status" value="1"/>
</dbReference>
<sequence length="485" mass="51993">MLGRLDPRSWPITAKVPLAVAGLMVLVGLILSERVLARLADTQERHLRDLAQSYLDGLSSAVAPSMLRDDTWEVFDAIERARDLHRSLRPLETVVSHADGRVIAASDPRRYPVGSLNEERQRVQVAGADSFSFEAGADTATAVRKLSYPGQTVGFIEAVFDTRHLAAERRSVMFALVATNGLLTLVLATAGWFLMARMMRPVTILTNHLGLARSVSAVPIAEDVVMRQRGEFGRLFRAYNALAASMDERETLVKKLAEEERLGSLGRLASALAHEINNPLGGLLNALATLRTHGHLAHVRANAIGLLDRGLLGIRDVVRTTLAAYREEKRARDLAASDLADLQLLIAPEARRKAVGVLLDNGLDGTVPLPSTPVRQAILNLLLNAVAASPEGASVVLSAEVSGHLFVASVRDRGPGLPEAAAQVLTGPAAATPLRDGGLGLGLWTTRRLVSELGGRIEVDRPGEGGTVLRLIIPLRSGEELSDVA</sequence>
<dbReference type="Pfam" id="PF02518">
    <property type="entry name" value="HATPase_c"/>
    <property type="match status" value="1"/>
</dbReference>
<dbReference type="PROSITE" id="PS50109">
    <property type="entry name" value="HIS_KIN"/>
    <property type="match status" value="1"/>
</dbReference>
<comment type="subcellular location">
    <subcellularLocation>
        <location evidence="2">Cell membrane</location>
        <topology evidence="2">Multi-pass membrane protein</topology>
    </subcellularLocation>
</comment>
<dbReference type="SUPFAM" id="SSF47384">
    <property type="entry name" value="Homodimeric domain of signal transducing histidine kinase"/>
    <property type="match status" value="1"/>
</dbReference>
<dbReference type="GO" id="GO:0000155">
    <property type="term" value="F:phosphorelay sensor kinase activity"/>
    <property type="evidence" value="ECO:0007669"/>
    <property type="project" value="InterPro"/>
</dbReference>
<evidence type="ECO:0000256" key="3">
    <source>
        <dbReference type="ARBA" id="ARBA00012438"/>
    </source>
</evidence>
<dbReference type="CDD" id="cd00082">
    <property type="entry name" value="HisKA"/>
    <property type="match status" value="1"/>
</dbReference>
<evidence type="ECO:0000256" key="1">
    <source>
        <dbReference type="ARBA" id="ARBA00000085"/>
    </source>
</evidence>
<evidence type="ECO:0000256" key="5">
    <source>
        <dbReference type="ARBA" id="ARBA00022553"/>
    </source>
</evidence>
<comment type="catalytic activity">
    <reaction evidence="1">
        <text>ATP + protein L-histidine = ADP + protein N-phospho-L-histidine.</text>
        <dbReference type="EC" id="2.7.13.3"/>
    </reaction>
</comment>
<dbReference type="PANTHER" id="PTHR44936:SF10">
    <property type="entry name" value="SENSOR PROTEIN RSTB"/>
    <property type="match status" value="1"/>
</dbReference>
<keyword evidence="8 12" id="KW-0418">Kinase</keyword>
<dbReference type="GO" id="GO:0005886">
    <property type="term" value="C:plasma membrane"/>
    <property type="evidence" value="ECO:0007669"/>
    <property type="project" value="UniProtKB-SubCell"/>
</dbReference>
<dbReference type="RefSeq" id="WP_071923280.1">
    <property type="nucleotide sequence ID" value="NZ_CP018095.1"/>
</dbReference>
<gene>
    <name evidence="12" type="ORF">BOQ54_03365</name>
</gene>
<dbReference type="GO" id="GO:0005524">
    <property type="term" value="F:ATP binding"/>
    <property type="evidence" value="ECO:0007669"/>
    <property type="project" value="UniProtKB-KW"/>
</dbReference>
<dbReference type="AlphaFoldDB" id="A0AAC9JQD8"/>
<reference evidence="12 13" key="1">
    <citation type="submission" date="2016-11" db="EMBL/GenBank/DDBJ databases">
        <title>Complete genome sequence of the aerobically denitrifying bacterium Chelatococcus daeguensis TAD1.</title>
        <authorList>
            <person name="Yang Y."/>
            <person name="Huang S."/>
            <person name="Lin E."/>
        </authorList>
    </citation>
    <scope>NUCLEOTIDE SEQUENCE [LARGE SCALE GENOMIC DNA]</scope>
    <source>
        <strain evidence="12 13">TAD1</strain>
    </source>
</reference>
<dbReference type="EMBL" id="CP018095">
    <property type="protein sequence ID" value="APF36476.1"/>
    <property type="molecule type" value="Genomic_DNA"/>
</dbReference>